<gene>
    <name evidence="1" type="ORF">PoB_005180900</name>
</gene>
<comment type="caution">
    <text evidence="1">The sequence shown here is derived from an EMBL/GenBank/DDBJ whole genome shotgun (WGS) entry which is preliminary data.</text>
</comment>
<protein>
    <submittedName>
        <fullName evidence="1">Uncharacterized protein</fullName>
    </submittedName>
</protein>
<keyword evidence="2" id="KW-1185">Reference proteome</keyword>
<dbReference type="EMBL" id="BLXT01005746">
    <property type="protein sequence ID" value="GFO25304.1"/>
    <property type="molecule type" value="Genomic_DNA"/>
</dbReference>
<organism evidence="1 2">
    <name type="scientific">Plakobranchus ocellatus</name>
    <dbReference type="NCBI Taxonomy" id="259542"/>
    <lineage>
        <taxon>Eukaryota</taxon>
        <taxon>Metazoa</taxon>
        <taxon>Spiralia</taxon>
        <taxon>Lophotrochozoa</taxon>
        <taxon>Mollusca</taxon>
        <taxon>Gastropoda</taxon>
        <taxon>Heterobranchia</taxon>
        <taxon>Euthyneura</taxon>
        <taxon>Panpulmonata</taxon>
        <taxon>Sacoglossa</taxon>
        <taxon>Placobranchoidea</taxon>
        <taxon>Plakobranchidae</taxon>
        <taxon>Plakobranchus</taxon>
    </lineage>
</organism>
<evidence type="ECO:0000313" key="1">
    <source>
        <dbReference type="EMBL" id="GFO25304.1"/>
    </source>
</evidence>
<dbReference type="AlphaFoldDB" id="A0AAV4C3P3"/>
<dbReference type="Proteomes" id="UP000735302">
    <property type="component" value="Unassembled WGS sequence"/>
</dbReference>
<evidence type="ECO:0000313" key="2">
    <source>
        <dbReference type="Proteomes" id="UP000735302"/>
    </source>
</evidence>
<sequence length="206" mass="22842">MASHGHVCVELHGMEASRQVGRSVWISSRTANTGTVTTLALCHTVTMMSWLWRLSKLTKQPDNQTPTVTRHTRQDWVRHLRLSWSPKAFKSCTLPNNTSSTSITVCSCICLVFFFSTFDLPDRMDHAAYSQTSEGVWHMGQGKHEYLNLIDGQGSNIEESPQQIHLKLLGPPPRQGAGGEAQIRDRMVPADFRAGSLSTAPPTPTV</sequence>
<name>A0AAV4C3P3_9GAST</name>
<reference evidence="1 2" key="1">
    <citation type="journal article" date="2021" name="Elife">
        <title>Chloroplast acquisition without the gene transfer in kleptoplastic sea slugs, Plakobranchus ocellatus.</title>
        <authorList>
            <person name="Maeda T."/>
            <person name="Takahashi S."/>
            <person name="Yoshida T."/>
            <person name="Shimamura S."/>
            <person name="Takaki Y."/>
            <person name="Nagai Y."/>
            <person name="Toyoda A."/>
            <person name="Suzuki Y."/>
            <person name="Arimoto A."/>
            <person name="Ishii H."/>
            <person name="Satoh N."/>
            <person name="Nishiyama T."/>
            <person name="Hasebe M."/>
            <person name="Maruyama T."/>
            <person name="Minagawa J."/>
            <person name="Obokata J."/>
            <person name="Shigenobu S."/>
        </authorList>
    </citation>
    <scope>NUCLEOTIDE SEQUENCE [LARGE SCALE GENOMIC DNA]</scope>
</reference>
<proteinExistence type="predicted"/>
<accession>A0AAV4C3P3</accession>